<evidence type="ECO:0000313" key="3">
    <source>
        <dbReference type="Proteomes" id="UP001375743"/>
    </source>
</evidence>
<keyword evidence="3" id="KW-1185">Reference proteome</keyword>
<dbReference type="InterPro" id="IPR010985">
    <property type="entry name" value="Ribbon_hlx_hlx"/>
</dbReference>
<dbReference type="InterPro" id="IPR013321">
    <property type="entry name" value="Arc_rbn_hlx_hlx"/>
</dbReference>
<comment type="caution">
    <text evidence="2">The sequence shown here is derived from an EMBL/GenBank/DDBJ whole genome shotgun (WGS) entry which is preliminary data.</text>
</comment>
<dbReference type="Gene3D" id="1.10.1220.10">
    <property type="entry name" value="Met repressor-like"/>
    <property type="match status" value="1"/>
</dbReference>
<name>A0ABU8XQE4_9PROT</name>
<feature type="region of interest" description="Disordered" evidence="1">
    <location>
        <begin position="1"/>
        <end position="28"/>
    </location>
</feature>
<sequence length="75" mass="8583">MKKKVAFGTQPKTAAPAPDPEAWVERRAEPEPLKRLTIDIPKSLHARIKSQCALRGTKMVEEIRQMLEEAYPENR</sequence>
<dbReference type="RefSeq" id="WP_418158933.1">
    <property type="nucleotide sequence ID" value="NZ_JBBLZC010000006.1"/>
</dbReference>
<reference evidence="2 3" key="1">
    <citation type="submission" date="2024-01" db="EMBL/GenBank/DDBJ databases">
        <title>Multi-omics insights into the function and evolution of sodium benzoate biodegradation pathways in Benzoatithermus flavus gen. nov., sp. nov. from hot spring.</title>
        <authorList>
            <person name="Hu C.-J."/>
            <person name="Li W.-J."/>
        </authorList>
    </citation>
    <scope>NUCLEOTIDE SEQUENCE [LARGE SCALE GENOMIC DNA]</scope>
    <source>
        <strain evidence="2 3">SYSU G07066</strain>
    </source>
</reference>
<accession>A0ABU8XQE4</accession>
<evidence type="ECO:0008006" key="4">
    <source>
        <dbReference type="Google" id="ProtNLM"/>
    </source>
</evidence>
<evidence type="ECO:0000256" key="1">
    <source>
        <dbReference type="SAM" id="MobiDB-lite"/>
    </source>
</evidence>
<proteinExistence type="predicted"/>
<dbReference type="EMBL" id="JBBLZC010000006">
    <property type="protein sequence ID" value="MEK0083086.1"/>
    <property type="molecule type" value="Genomic_DNA"/>
</dbReference>
<dbReference type="SUPFAM" id="SSF47598">
    <property type="entry name" value="Ribbon-helix-helix"/>
    <property type="match status" value="1"/>
</dbReference>
<dbReference type="Proteomes" id="UP001375743">
    <property type="component" value="Unassembled WGS sequence"/>
</dbReference>
<gene>
    <name evidence="2" type="ORF">U1T56_07980</name>
</gene>
<organism evidence="2 3">
    <name type="scientific">Benzoatithermus flavus</name>
    <dbReference type="NCBI Taxonomy" id="3108223"/>
    <lineage>
        <taxon>Bacteria</taxon>
        <taxon>Pseudomonadati</taxon>
        <taxon>Pseudomonadota</taxon>
        <taxon>Alphaproteobacteria</taxon>
        <taxon>Geminicoccales</taxon>
        <taxon>Geminicoccaceae</taxon>
        <taxon>Benzoatithermus</taxon>
    </lineage>
</organism>
<evidence type="ECO:0000313" key="2">
    <source>
        <dbReference type="EMBL" id="MEK0083086.1"/>
    </source>
</evidence>
<protein>
    <recommendedName>
        <fullName evidence="4">Plasmid segregation centromere-binding protein ParG</fullName>
    </recommendedName>
</protein>